<dbReference type="GO" id="GO:0005975">
    <property type="term" value="P:carbohydrate metabolic process"/>
    <property type="evidence" value="ECO:0007669"/>
    <property type="project" value="InterPro"/>
</dbReference>
<dbReference type="EMBL" id="SJPS01000001">
    <property type="protein sequence ID" value="TWU29326.1"/>
    <property type="molecule type" value="Genomic_DNA"/>
</dbReference>
<dbReference type="Gene3D" id="1.50.10.10">
    <property type="match status" value="1"/>
</dbReference>
<dbReference type="EC" id="2.4.1.280" evidence="5"/>
<dbReference type="AlphaFoldDB" id="A0A5C6D285"/>
<dbReference type="SUPFAM" id="SSF48208">
    <property type="entry name" value="Six-hairpin glycosidases"/>
    <property type="match status" value="1"/>
</dbReference>
<comment type="caution">
    <text evidence="5">The sequence shown here is derived from an EMBL/GenBank/DDBJ whole genome shotgun (WGS) entry which is preliminary data.</text>
</comment>
<dbReference type="SUPFAM" id="SSF74650">
    <property type="entry name" value="Galactose mutarotase-like"/>
    <property type="match status" value="2"/>
</dbReference>
<dbReference type="CDD" id="cd11756">
    <property type="entry name" value="GH94N_ChvB_NdvB_1_like"/>
    <property type="match status" value="1"/>
</dbReference>
<evidence type="ECO:0000256" key="2">
    <source>
        <dbReference type="ARBA" id="ARBA00022679"/>
    </source>
</evidence>
<feature type="domain" description="Glycosyl hydrolase 94 catalytic" evidence="4">
    <location>
        <begin position="723"/>
        <end position="1147"/>
    </location>
</feature>
<dbReference type="SMART" id="SM01068">
    <property type="entry name" value="CBM_X"/>
    <property type="match status" value="2"/>
</dbReference>
<dbReference type="InterPro" id="IPR010383">
    <property type="entry name" value="Glyco_hydrolase_94_b-supersand"/>
</dbReference>
<protein>
    <submittedName>
        <fullName evidence="5">N,N'-diacetylchitobiose phosphorylase</fullName>
        <ecNumber evidence="5">2.4.1.280</ecNumber>
    </submittedName>
</protein>
<evidence type="ECO:0000313" key="5">
    <source>
        <dbReference type="EMBL" id="TWU29326.1"/>
    </source>
</evidence>
<dbReference type="InterPro" id="IPR052047">
    <property type="entry name" value="GH94_Enzymes"/>
</dbReference>
<evidence type="ECO:0000256" key="1">
    <source>
        <dbReference type="ARBA" id="ARBA00022676"/>
    </source>
</evidence>
<dbReference type="PANTHER" id="PTHR37469:SF2">
    <property type="entry name" value="CELLOBIONIC ACID PHOSPHORYLASE"/>
    <property type="match status" value="1"/>
</dbReference>
<dbReference type="InterPro" id="IPR012341">
    <property type="entry name" value="6hp_glycosidase-like_sf"/>
</dbReference>
<proteinExistence type="predicted"/>
<feature type="domain" description="Glycosyl hydrolase 94 supersandwich" evidence="3">
    <location>
        <begin position="22"/>
        <end position="290"/>
    </location>
</feature>
<sequence length="1230" mass="135848">MNSKTLMSDTGPVVHYSLNSLDQSPPALHVLTNQQLTSLTTVSGTGFIQFTGSHAVTRWRADPTCDALGYFFYLRDLESGSIWSLGYQPICSRPDQYEVSHTAGTVDLHHVEHEIGARLEECIHPTLNTDLRRITLTNNSNQTRTIELTSYAEIVLQDSLADRGHPAFSKLFVETQSLGGEMLLAHRRPRGSNENTLFACHYLVDELSGSPPTEWETSRNNFIGRGRSLRNPIALVGANSLSGTEGSVLDPVFSLRKILLLAPGESAQVTFALSVASSRADLLNTAESLNNVNTVGEAFVHADNAAEECLKENGLSPTDLPQLQEITARRLLGLTDVRFSKDSTNPNGFSSTECSNNSSKFTGENQRMADYLTHLGIVGALTPIPALESIQARERGAMGGANRSRPSQIALGESQELLHFDNGIGGFSTDGREYVMRLRPLGDGTLQLPPLPWNNVISNQQIGFIASETGAGYTWAGNSRLNRLTPWQNDPVCDPHSETFYLRDQETGNYWSLTPGPIAEQTTHEVRHGWGYTTYHHTCEQLEQTVCQFVPCEDSVKITQICLTNHGDKPRHLSLYGYAQWDLSDGRPFDPHHTDTTLDPARQAIYATNARRLDYAEHTAFAAVVGSLNECYQTADRSEFIGVHRSVSDPQAIATGENLSGRYGANLDPCAAIQAIITIAPGETKEYAYLLGETSNRDQAQQLIDAYQSPAKVSKALSEVKSFWVDTLTAVQIETPAPAIDLVVNGWLPYQNLSCRFWGRSSSYQSGGAYGFRDQLQDSAALIHHWPELTREQILRNAAHQFVEGDVLHWWHPPQSSGIRTNFADDLLWLPLVASEYVQTTGDQSLWEEQVRFITSELVPPGEPEIFLTPQDSGRSGTVYEHCCLALDRGLTNGVNGLPLMGTGDWNDGMNRVGQQGRGESVWMGFFIDYILERMIPVCQQHGDTQRAVRYSDYRDQLRNALNDAGWDGSWYRRAYFDDGTPLGTAAADECRIDALVQAWAVMSGAAPKERAASAIAEADKRLVDEQAGIIRLLDPPFDKMKNDPGYIKGYLPGVRENGGQYTHGVLWLIRAIAEMGQGTRACQLLEMISPASHGNSPEVVDIYKAEPYVVAADVYGQPPHVGRSGWSWYTGSAGWMFRVAVESLLGIHLEEGNQLRIDPCISADWPECRVRYRLSDRKTVYEIHIQNPNKKERGVTSAVLDGTEVEVAANGALVPVERDGLVHNVVVIL</sequence>
<feature type="domain" description="Glycosyl hydrolase 94 supersandwich" evidence="3">
    <location>
        <begin position="446"/>
        <end position="710"/>
    </location>
</feature>
<organism evidence="5 6">
    <name type="scientific">Bythopirellula polymerisocia</name>
    <dbReference type="NCBI Taxonomy" id="2528003"/>
    <lineage>
        <taxon>Bacteria</taxon>
        <taxon>Pseudomonadati</taxon>
        <taxon>Planctomycetota</taxon>
        <taxon>Planctomycetia</taxon>
        <taxon>Pirellulales</taxon>
        <taxon>Lacipirellulaceae</taxon>
        <taxon>Bythopirellula</taxon>
    </lineage>
</organism>
<dbReference type="InterPro" id="IPR037824">
    <property type="entry name" value="GH94N_2_NdvB"/>
</dbReference>
<dbReference type="Proteomes" id="UP000318437">
    <property type="component" value="Unassembled WGS sequence"/>
</dbReference>
<dbReference type="GO" id="GO:0030246">
    <property type="term" value="F:carbohydrate binding"/>
    <property type="evidence" value="ECO:0007669"/>
    <property type="project" value="InterPro"/>
</dbReference>
<dbReference type="InterPro" id="IPR033432">
    <property type="entry name" value="GH94_catalytic"/>
</dbReference>
<dbReference type="InterPro" id="IPR008928">
    <property type="entry name" value="6-hairpin_glycosidase_sf"/>
</dbReference>
<reference evidence="5 6" key="1">
    <citation type="submission" date="2019-02" db="EMBL/GenBank/DDBJ databases">
        <title>Deep-cultivation of Planctomycetes and their phenomic and genomic characterization uncovers novel biology.</title>
        <authorList>
            <person name="Wiegand S."/>
            <person name="Jogler M."/>
            <person name="Boedeker C."/>
            <person name="Pinto D."/>
            <person name="Vollmers J."/>
            <person name="Rivas-Marin E."/>
            <person name="Kohn T."/>
            <person name="Peeters S.H."/>
            <person name="Heuer A."/>
            <person name="Rast P."/>
            <person name="Oberbeckmann S."/>
            <person name="Bunk B."/>
            <person name="Jeske O."/>
            <person name="Meyerdierks A."/>
            <person name="Storesund J.E."/>
            <person name="Kallscheuer N."/>
            <person name="Luecker S."/>
            <person name="Lage O.M."/>
            <person name="Pohl T."/>
            <person name="Merkel B.J."/>
            <person name="Hornburger P."/>
            <person name="Mueller R.-W."/>
            <person name="Bruemmer F."/>
            <person name="Labrenz M."/>
            <person name="Spormann A.M."/>
            <person name="Op Den Camp H."/>
            <person name="Overmann J."/>
            <person name="Amann R."/>
            <person name="Jetten M.S.M."/>
            <person name="Mascher T."/>
            <person name="Medema M.H."/>
            <person name="Devos D.P."/>
            <person name="Kaster A.-K."/>
            <person name="Ovreas L."/>
            <person name="Rohde M."/>
            <person name="Galperin M.Y."/>
            <person name="Jogler C."/>
        </authorList>
    </citation>
    <scope>NUCLEOTIDE SEQUENCE [LARGE SCALE GENOMIC DNA]</scope>
    <source>
        <strain evidence="5 6">Pla144</strain>
    </source>
</reference>
<dbReference type="InterPro" id="IPR011013">
    <property type="entry name" value="Gal_mutarotase_sf_dom"/>
</dbReference>
<accession>A0A5C6D285</accession>
<evidence type="ECO:0000259" key="3">
    <source>
        <dbReference type="Pfam" id="PF06165"/>
    </source>
</evidence>
<dbReference type="InterPro" id="IPR037018">
    <property type="entry name" value="GH65_N"/>
</dbReference>
<dbReference type="GO" id="GO:0016757">
    <property type="term" value="F:glycosyltransferase activity"/>
    <property type="evidence" value="ECO:0007669"/>
    <property type="project" value="UniProtKB-KW"/>
</dbReference>
<dbReference type="RefSeq" id="WP_146447370.1">
    <property type="nucleotide sequence ID" value="NZ_SJPS01000001.1"/>
</dbReference>
<keyword evidence="6" id="KW-1185">Reference proteome</keyword>
<dbReference type="Pfam" id="PF17167">
    <property type="entry name" value="Glyco_hydro_94"/>
    <property type="match status" value="1"/>
</dbReference>
<dbReference type="PANTHER" id="PTHR37469">
    <property type="entry name" value="CELLOBIONIC ACID PHOSPHORYLASE-RELATED"/>
    <property type="match status" value="1"/>
</dbReference>
<dbReference type="Pfam" id="PF06165">
    <property type="entry name" value="GH94_b-supersand"/>
    <property type="match status" value="2"/>
</dbReference>
<dbReference type="Gene3D" id="2.60.420.10">
    <property type="entry name" value="Maltose phosphorylase, domain 3"/>
    <property type="match status" value="1"/>
</dbReference>
<evidence type="ECO:0000259" key="4">
    <source>
        <dbReference type="Pfam" id="PF17167"/>
    </source>
</evidence>
<dbReference type="Gene3D" id="2.70.98.40">
    <property type="entry name" value="Glycoside hydrolase, family 65, N-terminal domain"/>
    <property type="match status" value="2"/>
</dbReference>
<dbReference type="OrthoDB" id="9769991at2"/>
<evidence type="ECO:0000313" key="6">
    <source>
        <dbReference type="Proteomes" id="UP000318437"/>
    </source>
</evidence>
<keyword evidence="2 5" id="KW-0808">Transferase</keyword>
<keyword evidence="1 5" id="KW-0328">Glycosyltransferase</keyword>
<gene>
    <name evidence="5" type="primary">chbP</name>
    <name evidence="5" type="ORF">Pla144_01020</name>
</gene>
<name>A0A5C6D285_9BACT</name>